<evidence type="ECO:0000313" key="1">
    <source>
        <dbReference type="EMBL" id="KAK9161170.1"/>
    </source>
</evidence>
<proteinExistence type="predicted"/>
<dbReference type="AlphaFoldDB" id="A0AAP0PZE7"/>
<dbReference type="Proteomes" id="UP001420932">
    <property type="component" value="Unassembled WGS sequence"/>
</dbReference>
<comment type="caution">
    <text evidence="1">The sequence shown here is derived from an EMBL/GenBank/DDBJ whole genome shotgun (WGS) entry which is preliminary data.</text>
</comment>
<sequence>MNLEGMSNPECTLCTVAHAREKAKKQKTNEHDDDIIDVDELIVETPLTFPPFLSRF</sequence>
<organism evidence="1 2">
    <name type="scientific">Stephania yunnanensis</name>
    <dbReference type="NCBI Taxonomy" id="152371"/>
    <lineage>
        <taxon>Eukaryota</taxon>
        <taxon>Viridiplantae</taxon>
        <taxon>Streptophyta</taxon>
        <taxon>Embryophyta</taxon>
        <taxon>Tracheophyta</taxon>
        <taxon>Spermatophyta</taxon>
        <taxon>Magnoliopsida</taxon>
        <taxon>Ranunculales</taxon>
        <taxon>Menispermaceae</taxon>
        <taxon>Menispermoideae</taxon>
        <taxon>Cissampelideae</taxon>
        <taxon>Stephania</taxon>
    </lineage>
</organism>
<reference evidence="1 2" key="1">
    <citation type="submission" date="2024-01" db="EMBL/GenBank/DDBJ databases">
        <title>Genome assemblies of Stephania.</title>
        <authorList>
            <person name="Yang L."/>
        </authorList>
    </citation>
    <scope>NUCLEOTIDE SEQUENCE [LARGE SCALE GENOMIC DNA]</scope>
    <source>
        <strain evidence="1">YNDBR</strain>
        <tissue evidence="1">Leaf</tissue>
    </source>
</reference>
<dbReference type="EMBL" id="JBBNAF010000003">
    <property type="protein sequence ID" value="KAK9161170.1"/>
    <property type="molecule type" value="Genomic_DNA"/>
</dbReference>
<accession>A0AAP0PZE7</accession>
<evidence type="ECO:0000313" key="2">
    <source>
        <dbReference type="Proteomes" id="UP001420932"/>
    </source>
</evidence>
<name>A0AAP0PZE7_9MAGN</name>
<keyword evidence="2" id="KW-1185">Reference proteome</keyword>
<gene>
    <name evidence="1" type="ORF">Syun_007511</name>
</gene>
<protein>
    <submittedName>
        <fullName evidence="1">Uncharacterized protein</fullName>
    </submittedName>
</protein>